<reference evidence="2 3" key="1">
    <citation type="submission" date="2019-12" db="EMBL/GenBank/DDBJ databases">
        <title>Genomic-based taxomic classification of the family Erythrobacteraceae.</title>
        <authorList>
            <person name="Xu L."/>
        </authorList>
    </citation>
    <scope>NUCLEOTIDE SEQUENCE [LARGE SCALE GENOMIC DNA]</scope>
    <source>
        <strain evidence="2 3">KEMB 9005-328</strain>
    </source>
</reference>
<feature type="compositionally biased region" description="Acidic residues" evidence="1">
    <location>
        <begin position="1"/>
        <end position="11"/>
    </location>
</feature>
<dbReference type="InterPro" id="IPR007709">
    <property type="entry name" value="N-FG_amidohydro"/>
</dbReference>
<dbReference type="Gene3D" id="3.40.630.40">
    <property type="entry name" value="Zn-dependent exopeptidases"/>
    <property type="match status" value="1"/>
</dbReference>
<keyword evidence="2" id="KW-0378">Hydrolase</keyword>
<name>A0A845AFR7_9SPHN</name>
<dbReference type="EMBL" id="WTYA01000006">
    <property type="protein sequence ID" value="MXP29090.1"/>
    <property type="molecule type" value="Genomic_DNA"/>
</dbReference>
<comment type="caution">
    <text evidence="2">The sequence shown here is derived from an EMBL/GenBank/DDBJ whole genome shotgun (WGS) entry which is preliminary data.</text>
</comment>
<dbReference type="OrthoDB" id="9802050at2"/>
<evidence type="ECO:0000256" key="1">
    <source>
        <dbReference type="SAM" id="MobiDB-lite"/>
    </source>
</evidence>
<dbReference type="RefSeq" id="WP_160753382.1">
    <property type="nucleotide sequence ID" value="NZ_WTYA01000006.1"/>
</dbReference>
<evidence type="ECO:0000313" key="3">
    <source>
        <dbReference type="Proteomes" id="UP000439780"/>
    </source>
</evidence>
<proteinExistence type="predicted"/>
<sequence length="314" mass="34236">MHEPLQDDESDVEPRSRGDIPGGDGPAFSLELSDSLPLLIAVPHAGRAYPGAVLESMREPEWTAPRLEDRYADALGREIARLTGAPLLMAKAPRAMLDLNRAPDDIDWGMVTRHGTKTPTNSLANRRARSGLGLVPRRLPGVGELWKAPLPRDQLDARIAGIHRPYHRALSKVLENLRDRWGAALLLDLHSMPPLRPGPNDAKPAEFVLGDRFGASCDPILSALVLSEIGEAGRRIAHNRPYAGGYVLDCHAAPKRGIHALQLEVCRSTYLDARLERPGPRLGTVARLLAKTIRSLADEVARLGDGDTIRQAAE</sequence>
<feature type="region of interest" description="Disordered" evidence="1">
    <location>
        <begin position="1"/>
        <end position="27"/>
    </location>
</feature>
<dbReference type="GO" id="GO:0016787">
    <property type="term" value="F:hydrolase activity"/>
    <property type="evidence" value="ECO:0007669"/>
    <property type="project" value="UniProtKB-KW"/>
</dbReference>
<organism evidence="2 3">
    <name type="scientific">Qipengyuania algicida</name>
    <dbReference type="NCBI Taxonomy" id="1836209"/>
    <lineage>
        <taxon>Bacteria</taxon>
        <taxon>Pseudomonadati</taxon>
        <taxon>Pseudomonadota</taxon>
        <taxon>Alphaproteobacteria</taxon>
        <taxon>Sphingomonadales</taxon>
        <taxon>Erythrobacteraceae</taxon>
        <taxon>Qipengyuania</taxon>
    </lineage>
</organism>
<dbReference type="AlphaFoldDB" id="A0A845AFR7"/>
<dbReference type="Proteomes" id="UP000439780">
    <property type="component" value="Unassembled WGS sequence"/>
</dbReference>
<dbReference type="Pfam" id="PF05013">
    <property type="entry name" value="FGase"/>
    <property type="match status" value="1"/>
</dbReference>
<protein>
    <submittedName>
        <fullName evidence="2">N-formylglutamate amidohydrolase</fullName>
    </submittedName>
</protein>
<keyword evidence="3" id="KW-1185">Reference proteome</keyword>
<accession>A0A845AFR7</accession>
<dbReference type="SUPFAM" id="SSF53187">
    <property type="entry name" value="Zn-dependent exopeptidases"/>
    <property type="match status" value="1"/>
</dbReference>
<gene>
    <name evidence="2" type="ORF">GRI58_09670</name>
</gene>
<evidence type="ECO:0000313" key="2">
    <source>
        <dbReference type="EMBL" id="MXP29090.1"/>
    </source>
</evidence>